<dbReference type="AlphaFoldDB" id="A0A4Q2M9C3"/>
<feature type="region of interest" description="Disordered" evidence="1">
    <location>
        <begin position="1"/>
        <end position="84"/>
    </location>
</feature>
<name>A0A4Q2M9C3_9MICO</name>
<evidence type="ECO:0000313" key="2">
    <source>
        <dbReference type="EMBL" id="RXZ88007.1"/>
    </source>
</evidence>
<evidence type="ECO:0000313" key="3">
    <source>
        <dbReference type="Proteomes" id="UP000292686"/>
    </source>
</evidence>
<dbReference type="PANTHER" id="PTHR36849:SF1">
    <property type="entry name" value="CYTOPLASMIC PROTEIN"/>
    <property type="match status" value="1"/>
</dbReference>
<sequence length="209" mass="22939">MPASVTRTSPTTNAGSRRSSVRRAEWPARVDVSRSARAGSASSSWECCSSSAPTRSSRTSSPRSCADRSTGCVPESKGRAGRAGGAVVGSLNIKRVYDEPKPTDGYRVLVDRLWPRGETHERAAADVWLKEIAPSPALRTWWNHDPDRLDDFSTRYEAELDENPAVGELLQIVRDHDVVTLLYGARDPKVNHARVLRDYLLAHGAATDE</sequence>
<dbReference type="OrthoDB" id="9790745at2"/>
<reference evidence="2 3" key="1">
    <citation type="submission" date="2019-01" db="EMBL/GenBank/DDBJ databases">
        <title>Agromyces.</title>
        <authorList>
            <person name="Li J."/>
        </authorList>
    </citation>
    <scope>NUCLEOTIDE SEQUENCE [LARGE SCALE GENOMIC DNA]</scope>
    <source>
        <strain evidence="2 3">DSM 23870</strain>
    </source>
</reference>
<dbReference type="EMBL" id="SDPM01000001">
    <property type="protein sequence ID" value="RXZ88007.1"/>
    <property type="molecule type" value="Genomic_DNA"/>
</dbReference>
<gene>
    <name evidence="2" type="ORF">ESP50_02110</name>
</gene>
<comment type="caution">
    <text evidence="2">The sequence shown here is derived from an EMBL/GenBank/DDBJ whole genome shotgun (WGS) entry which is preliminary data.</text>
</comment>
<dbReference type="PANTHER" id="PTHR36849">
    <property type="entry name" value="CYTOPLASMIC PROTEIN-RELATED"/>
    <property type="match status" value="1"/>
</dbReference>
<organism evidence="2 3">
    <name type="scientific">Agromyces atrinae</name>
    <dbReference type="NCBI Taxonomy" id="592376"/>
    <lineage>
        <taxon>Bacteria</taxon>
        <taxon>Bacillati</taxon>
        <taxon>Actinomycetota</taxon>
        <taxon>Actinomycetes</taxon>
        <taxon>Micrococcales</taxon>
        <taxon>Microbacteriaceae</taxon>
        <taxon>Agromyces</taxon>
    </lineage>
</organism>
<dbReference type="Proteomes" id="UP000292686">
    <property type="component" value="Unassembled WGS sequence"/>
</dbReference>
<dbReference type="InterPro" id="IPR052552">
    <property type="entry name" value="YeaO-like"/>
</dbReference>
<feature type="compositionally biased region" description="Low complexity" evidence="1">
    <location>
        <begin position="35"/>
        <end position="64"/>
    </location>
</feature>
<protein>
    <submittedName>
        <fullName evidence="2">DUF488 family protein</fullName>
    </submittedName>
</protein>
<proteinExistence type="predicted"/>
<evidence type="ECO:0000256" key="1">
    <source>
        <dbReference type="SAM" id="MobiDB-lite"/>
    </source>
</evidence>
<keyword evidence="3" id="KW-1185">Reference proteome</keyword>
<feature type="compositionally biased region" description="Polar residues" evidence="1">
    <location>
        <begin position="1"/>
        <end position="18"/>
    </location>
</feature>
<dbReference type="Pfam" id="PF22752">
    <property type="entry name" value="DUF488-N3i"/>
    <property type="match status" value="1"/>
</dbReference>
<feature type="compositionally biased region" description="Basic and acidic residues" evidence="1">
    <location>
        <begin position="22"/>
        <end position="34"/>
    </location>
</feature>
<accession>A0A4Q2M9C3</accession>